<comment type="similarity">
    <text evidence="2">Belongs to the protein prenyltransferase subunit alpha family.</text>
</comment>
<dbReference type="GO" id="GO:0004660">
    <property type="term" value="F:protein farnesyltransferase activity"/>
    <property type="evidence" value="ECO:0007669"/>
    <property type="project" value="UniProtKB-EC"/>
</dbReference>
<dbReference type="Gene3D" id="1.25.40.120">
    <property type="entry name" value="Protein prenylyltransferase"/>
    <property type="match status" value="1"/>
</dbReference>
<keyword evidence="6" id="KW-0808">Transferase</keyword>
<protein>
    <recommendedName>
        <fullName evidence="9">Protein farnesyltransferase/geranylgeranyltransferase type-1 subunit alpha</fullName>
        <ecNumber evidence="4">2.5.1.58</ecNumber>
        <ecNumber evidence="3">2.5.1.59</ecNumber>
    </recommendedName>
    <alternativeName>
        <fullName evidence="12">CAAX farnesyltransferase subunit alpha</fullName>
    </alternativeName>
    <alternativeName>
        <fullName evidence="11">FTase-alpha</fullName>
    </alternativeName>
    <alternativeName>
        <fullName evidence="10">Ras proteins prenyltransferase subunit alpha</fullName>
    </alternativeName>
    <alternativeName>
        <fullName evidence="13">Type I protein geranyl-geranyltransferase subunit alpha</fullName>
    </alternativeName>
</protein>
<feature type="region of interest" description="Disordered" evidence="14">
    <location>
        <begin position="1"/>
        <end position="29"/>
    </location>
</feature>
<proteinExistence type="inferred from homology"/>
<dbReference type="AlphaFoldDB" id="A0A8J4Y4K9"/>
<evidence type="ECO:0000256" key="14">
    <source>
        <dbReference type="SAM" id="MobiDB-lite"/>
    </source>
</evidence>
<evidence type="ECO:0000256" key="7">
    <source>
        <dbReference type="ARBA" id="ARBA00022737"/>
    </source>
</evidence>
<gene>
    <name evidence="15" type="primary">FNTA</name>
    <name evidence="15" type="ORF">GWK47_054936</name>
</gene>
<dbReference type="EMBL" id="JACEEZ010018055">
    <property type="protein sequence ID" value="KAG0717201.1"/>
    <property type="molecule type" value="Genomic_DNA"/>
</dbReference>
<dbReference type="Proteomes" id="UP000770661">
    <property type="component" value="Unassembled WGS sequence"/>
</dbReference>
<evidence type="ECO:0000256" key="8">
    <source>
        <dbReference type="ARBA" id="ARBA00022842"/>
    </source>
</evidence>
<dbReference type="InterPro" id="IPR002088">
    <property type="entry name" value="Prenyl_trans_a"/>
</dbReference>
<dbReference type="PROSITE" id="PS51147">
    <property type="entry name" value="PFTA"/>
    <property type="match status" value="5"/>
</dbReference>
<evidence type="ECO:0000256" key="2">
    <source>
        <dbReference type="ARBA" id="ARBA00006734"/>
    </source>
</evidence>
<dbReference type="Pfam" id="PF01239">
    <property type="entry name" value="PPTA"/>
    <property type="match status" value="5"/>
</dbReference>
<organism evidence="15 16">
    <name type="scientific">Chionoecetes opilio</name>
    <name type="common">Atlantic snow crab</name>
    <name type="synonym">Cancer opilio</name>
    <dbReference type="NCBI Taxonomy" id="41210"/>
    <lineage>
        <taxon>Eukaryota</taxon>
        <taxon>Metazoa</taxon>
        <taxon>Ecdysozoa</taxon>
        <taxon>Arthropoda</taxon>
        <taxon>Crustacea</taxon>
        <taxon>Multicrustacea</taxon>
        <taxon>Malacostraca</taxon>
        <taxon>Eumalacostraca</taxon>
        <taxon>Eucarida</taxon>
        <taxon>Decapoda</taxon>
        <taxon>Pleocyemata</taxon>
        <taxon>Brachyura</taxon>
        <taxon>Eubrachyura</taxon>
        <taxon>Majoidea</taxon>
        <taxon>Majidae</taxon>
        <taxon>Chionoecetes</taxon>
    </lineage>
</organism>
<sequence length="340" mass="39603">MGSTAKTEDTPRQAPAEDQDDGQDGSSDGEAWVLYRDRKEWADVTPVPQDDGPNAVVKIAYTDGYSDVYDYLRAVVKKGELSERALYLTEDAINMNAANYTVWQYRRKILKNLASNLEQELNFCREMIEMNPKNYQVWHHRRVIVEWLGDGTKELRLTEIIFSQDAKNYHAWEHRQWALRTFKLFEGELDYVDRLLEEDVRNNSAWNQRHFAITQTTGFTAEVIQREVGYTKAAIAKVADNESPWSYLRGVVQHCEGPLGGVGELGAWCQTLHDDGQRSSHLLTFMLDLMEDQMERQPDERPSLLKRCIEMCESLATEHDKIRREYWRYIERNLSHRFGA</sequence>
<keyword evidence="16" id="KW-1185">Reference proteome</keyword>
<evidence type="ECO:0000256" key="6">
    <source>
        <dbReference type="ARBA" id="ARBA00022679"/>
    </source>
</evidence>
<evidence type="ECO:0000313" key="16">
    <source>
        <dbReference type="Proteomes" id="UP000770661"/>
    </source>
</evidence>
<accession>A0A8J4Y4K9</accession>
<dbReference type="SUPFAM" id="SSF48439">
    <property type="entry name" value="Protein prenylyltransferase"/>
    <property type="match status" value="1"/>
</dbReference>
<evidence type="ECO:0000256" key="5">
    <source>
        <dbReference type="ARBA" id="ARBA00022602"/>
    </source>
</evidence>
<dbReference type="GO" id="GO:0005953">
    <property type="term" value="C:CAAX-protein geranylgeranyltransferase complex"/>
    <property type="evidence" value="ECO:0007669"/>
    <property type="project" value="TreeGrafter"/>
</dbReference>
<dbReference type="PANTHER" id="PTHR11129:SF1">
    <property type="entry name" value="PROTEIN FARNESYLTRANSFERASE_GERANYLGERANYLTRANSFERASE TYPE-1 SUBUNIT ALPHA"/>
    <property type="match status" value="1"/>
</dbReference>
<evidence type="ECO:0000313" key="15">
    <source>
        <dbReference type="EMBL" id="KAG0717201.1"/>
    </source>
</evidence>
<evidence type="ECO:0000256" key="10">
    <source>
        <dbReference type="ARBA" id="ARBA00041392"/>
    </source>
</evidence>
<dbReference type="GO" id="GO:0005965">
    <property type="term" value="C:protein farnesyltransferase complex"/>
    <property type="evidence" value="ECO:0007669"/>
    <property type="project" value="TreeGrafter"/>
</dbReference>
<keyword evidence="7" id="KW-0677">Repeat</keyword>
<comment type="caution">
    <text evidence="15">The sequence shown here is derived from an EMBL/GenBank/DDBJ whole genome shotgun (WGS) entry which is preliminary data.</text>
</comment>
<dbReference type="GO" id="GO:0004662">
    <property type="term" value="F:CAAX-protein geranylgeranyltransferase activity"/>
    <property type="evidence" value="ECO:0007669"/>
    <property type="project" value="UniProtKB-EC"/>
</dbReference>
<reference evidence="15" key="1">
    <citation type="submission" date="2020-07" db="EMBL/GenBank/DDBJ databases">
        <title>The High-quality genome of the commercially important snow crab, Chionoecetes opilio.</title>
        <authorList>
            <person name="Jeong J.-H."/>
            <person name="Ryu S."/>
        </authorList>
    </citation>
    <scope>NUCLEOTIDE SEQUENCE</scope>
    <source>
        <strain evidence="15">MADBK_172401_WGS</strain>
        <tissue evidence="15">Digestive gland</tissue>
    </source>
</reference>
<dbReference type="EC" id="2.5.1.59" evidence="3"/>
<comment type="cofactor">
    <cofactor evidence="1">
        <name>Mg(2+)</name>
        <dbReference type="ChEBI" id="CHEBI:18420"/>
    </cofactor>
</comment>
<evidence type="ECO:0000256" key="1">
    <source>
        <dbReference type="ARBA" id="ARBA00001946"/>
    </source>
</evidence>
<feature type="compositionally biased region" description="Basic and acidic residues" evidence="14">
    <location>
        <begin position="1"/>
        <end position="11"/>
    </location>
</feature>
<dbReference type="EC" id="2.5.1.58" evidence="4"/>
<evidence type="ECO:0000256" key="13">
    <source>
        <dbReference type="ARBA" id="ARBA00043219"/>
    </source>
</evidence>
<keyword evidence="5" id="KW-0637">Prenyltransferase</keyword>
<name>A0A8J4Y4K9_CHIOP</name>
<evidence type="ECO:0000256" key="9">
    <source>
        <dbReference type="ARBA" id="ARBA00040965"/>
    </source>
</evidence>
<evidence type="ECO:0000256" key="12">
    <source>
        <dbReference type="ARBA" id="ARBA00043086"/>
    </source>
</evidence>
<evidence type="ECO:0000256" key="11">
    <source>
        <dbReference type="ARBA" id="ARBA00042436"/>
    </source>
</evidence>
<evidence type="ECO:0000256" key="3">
    <source>
        <dbReference type="ARBA" id="ARBA00012700"/>
    </source>
</evidence>
<dbReference type="OrthoDB" id="272289at2759"/>
<keyword evidence="8" id="KW-0460">Magnesium</keyword>
<dbReference type="PANTHER" id="PTHR11129">
    <property type="entry name" value="PROTEIN FARNESYLTRANSFERASE ALPHA SUBUNIT/RAB GERANYLGERANYL TRANSFERASE ALPHA SUBUNIT"/>
    <property type="match status" value="1"/>
</dbReference>
<evidence type="ECO:0000256" key="4">
    <source>
        <dbReference type="ARBA" id="ARBA00012702"/>
    </source>
</evidence>